<keyword evidence="5" id="KW-1185">Reference proteome</keyword>
<evidence type="ECO:0000259" key="3">
    <source>
        <dbReference type="Pfam" id="PF00857"/>
    </source>
</evidence>
<accession>A0A7X0RSC5</accession>
<feature type="domain" description="Isochorismatase-like" evidence="3">
    <location>
        <begin position="2"/>
        <end position="146"/>
    </location>
</feature>
<evidence type="ECO:0000313" key="4">
    <source>
        <dbReference type="EMBL" id="MBB6672798.1"/>
    </source>
</evidence>
<reference evidence="4 5" key="1">
    <citation type="submission" date="2020-08" db="EMBL/GenBank/DDBJ databases">
        <title>Cohnella phylogeny.</title>
        <authorList>
            <person name="Dunlap C."/>
        </authorList>
    </citation>
    <scope>NUCLEOTIDE SEQUENCE [LARGE SCALE GENOMIC DNA]</scope>
    <source>
        <strain evidence="4 5">DSM 28246</strain>
    </source>
</reference>
<evidence type="ECO:0000256" key="2">
    <source>
        <dbReference type="ARBA" id="ARBA00022801"/>
    </source>
</evidence>
<sequence length="166" mass="18803">MALLVVDMQNAFLQDRVEASRISQACEYINHVARLFRERGHAVVHVQDIEGMEADQEETYAFVPEVEVEPDDVRIRKVHSNAFWETDLEAVLRERGAGLVVVAGFAAEYCVLFTYQGAIERGFKAAMLQNGILSEHRDTVQAAYRDRHVVAYPVLEWLAEHSGTRA</sequence>
<dbReference type="InterPro" id="IPR050272">
    <property type="entry name" value="Isochorismatase-like_hydrls"/>
</dbReference>
<dbReference type="SUPFAM" id="SSF52499">
    <property type="entry name" value="Isochorismatase-like hydrolases"/>
    <property type="match status" value="1"/>
</dbReference>
<evidence type="ECO:0000256" key="1">
    <source>
        <dbReference type="ARBA" id="ARBA00006336"/>
    </source>
</evidence>
<dbReference type="PANTHER" id="PTHR43540:SF6">
    <property type="entry name" value="ISOCHORISMATASE-LIKE DOMAIN-CONTAINING PROTEIN"/>
    <property type="match status" value="1"/>
</dbReference>
<dbReference type="Pfam" id="PF00857">
    <property type="entry name" value="Isochorismatase"/>
    <property type="match status" value="1"/>
</dbReference>
<dbReference type="EMBL" id="JACJVP010000030">
    <property type="protein sequence ID" value="MBB6672798.1"/>
    <property type="molecule type" value="Genomic_DNA"/>
</dbReference>
<dbReference type="PANTHER" id="PTHR43540">
    <property type="entry name" value="PEROXYUREIDOACRYLATE/UREIDOACRYLATE AMIDOHYDROLASE-RELATED"/>
    <property type="match status" value="1"/>
</dbReference>
<dbReference type="GO" id="GO:0016787">
    <property type="term" value="F:hydrolase activity"/>
    <property type="evidence" value="ECO:0007669"/>
    <property type="project" value="UniProtKB-KW"/>
</dbReference>
<dbReference type="InterPro" id="IPR000868">
    <property type="entry name" value="Isochorismatase-like_dom"/>
</dbReference>
<organism evidence="4 5">
    <name type="scientific">Cohnella nanjingensis</name>
    <dbReference type="NCBI Taxonomy" id="1387779"/>
    <lineage>
        <taxon>Bacteria</taxon>
        <taxon>Bacillati</taxon>
        <taxon>Bacillota</taxon>
        <taxon>Bacilli</taxon>
        <taxon>Bacillales</taxon>
        <taxon>Paenibacillaceae</taxon>
        <taxon>Cohnella</taxon>
    </lineage>
</organism>
<comment type="caution">
    <text evidence="4">The sequence shown here is derived from an EMBL/GenBank/DDBJ whole genome shotgun (WGS) entry which is preliminary data.</text>
</comment>
<name>A0A7X0RSC5_9BACL</name>
<dbReference type="CDD" id="cd00431">
    <property type="entry name" value="cysteine_hydrolases"/>
    <property type="match status" value="1"/>
</dbReference>
<dbReference type="Gene3D" id="3.40.50.850">
    <property type="entry name" value="Isochorismatase-like"/>
    <property type="match status" value="1"/>
</dbReference>
<dbReference type="AlphaFoldDB" id="A0A7X0RSC5"/>
<proteinExistence type="inferred from homology"/>
<dbReference type="Proteomes" id="UP000547209">
    <property type="component" value="Unassembled WGS sequence"/>
</dbReference>
<comment type="similarity">
    <text evidence="1">Belongs to the isochorismatase family.</text>
</comment>
<dbReference type="InterPro" id="IPR036380">
    <property type="entry name" value="Isochorismatase-like_sf"/>
</dbReference>
<protein>
    <submittedName>
        <fullName evidence="4">Cysteine hydrolase</fullName>
    </submittedName>
</protein>
<evidence type="ECO:0000313" key="5">
    <source>
        <dbReference type="Proteomes" id="UP000547209"/>
    </source>
</evidence>
<keyword evidence="2 4" id="KW-0378">Hydrolase</keyword>
<gene>
    <name evidence="4" type="ORF">H7C19_19125</name>
</gene>